<organism evidence="3 4">
    <name type="scientific">Sporolactobacillus nakayamae</name>
    <dbReference type="NCBI Taxonomy" id="269670"/>
    <lineage>
        <taxon>Bacteria</taxon>
        <taxon>Bacillati</taxon>
        <taxon>Bacillota</taxon>
        <taxon>Bacilli</taxon>
        <taxon>Bacillales</taxon>
        <taxon>Sporolactobacillaceae</taxon>
        <taxon>Sporolactobacillus</taxon>
    </lineage>
</organism>
<feature type="compositionally biased region" description="Polar residues" evidence="1">
    <location>
        <begin position="195"/>
        <end position="211"/>
    </location>
</feature>
<sequence>MKKSFVFMLLLSINLVLVFFFWQYSTTKADQKGPIPQNAIRLRILANSDSPADQVVKRQVRDAVNADITKWVQDLKTTNQAKKVIRAHMPELKRTVEQTLKRAHADGAYKIKLGQADFPTKMYGTFVYPAGKYDALVVTLGDGRGANWWCVLFPPLCFLDFSNSEAVANPRAQVQGKVDVQKEAQPVKANKQVKRQPQQNVTTASEPSSQPVDKVDDQKAAQPVKASEQVKQQPQQNETTASEPSSQPVDKVEVHSFVVDFFTRAWHAIAG</sequence>
<reference evidence="4" key="1">
    <citation type="submission" date="2016-10" db="EMBL/GenBank/DDBJ databases">
        <authorList>
            <person name="Varghese N."/>
            <person name="Submissions S."/>
        </authorList>
    </citation>
    <scope>NUCLEOTIDE SEQUENCE [LARGE SCALE GENOMIC DNA]</scope>
    <source>
        <strain evidence="4">ATCC 700379</strain>
    </source>
</reference>
<name>A0A1I2Q9T1_9BACL</name>
<feature type="region of interest" description="Disordered" evidence="1">
    <location>
        <begin position="185"/>
        <end position="250"/>
    </location>
</feature>
<evidence type="ECO:0000313" key="4">
    <source>
        <dbReference type="Proteomes" id="UP000198752"/>
    </source>
</evidence>
<dbReference type="NCBIfam" id="TIGR02837">
    <property type="entry name" value="spore_II_R"/>
    <property type="match status" value="1"/>
</dbReference>
<evidence type="ECO:0000256" key="1">
    <source>
        <dbReference type="SAM" id="MobiDB-lite"/>
    </source>
</evidence>
<dbReference type="EMBL" id="FOOY01000006">
    <property type="protein sequence ID" value="SFG23037.1"/>
    <property type="molecule type" value="Genomic_DNA"/>
</dbReference>
<protein>
    <submittedName>
        <fullName evidence="3">Stage II sporulation protein R</fullName>
    </submittedName>
</protein>
<keyword evidence="2" id="KW-0472">Membrane</keyword>
<dbReference type="Proteomes" id="UP000198752">
    <property type="component" value="Unassembled WGS sequence"/>
</dbReference>
<feature type="transmembrane region" description="Helical" evidence="2">
    <location>
        <begin position="5"/>
        <end position="24"/>
    </location>
</feature>
<proteinExistence type="predicted"/>
<dbReference type="Pfam" id="PF09551">
    <property type="entry name" value="Spore_II_R"/>
    <property type="match status" value="1"/>
</dbReference>
<dbReference type="RefSeq" id="WP_245734069.1">
    <property type="nucleotide sequence ID" value="NZ_FOOY01000006.1"/>
</dbReference>
<accession>A0A1I2Q9T1</accession>
<keyword evidence="4" id="KW-1185">Reference proteome</keyword>
<evidence type="ECO:0000256" key="2">
    <source>
        <dbReference type="SAM" id="Phobius"/>
    </source>
</evidence>
<evidence type="ECO:0000313" key="3">
    <source>
        <dbReference type="EMBL" id="SFG23037.1"/>
    </source>
</evidence>
<feature type="compositionally biased region" description="Polar residues" evidence="1">
    <location>
        <begin position="229"/>
        <end position="248"/>
    </location>
</feature>
<keyword evidence="2" id="KW-1133">Transmembrane helix</keyword>
<gene>
    <name evidence="3" type="ORF">SAMN02982927_01051</name>
</gene>
<keyword evidence="2" id="KW-0812">Transmembrane</keyword>
<dbReference type="STRING" id="269670.SAMN02982927_01051"/>
<dbReference type="AlphaFoldDB" id="A0A1I2Q9T1"/>
<dbReference type="InterPro" id="IPR014202">
    <property type="entry name" value="Spore_II_R"/>
</dbReference>